<feature type="active site" evidence="9">
    <location>
        <position position="48"/>
    </location>
</feature>
<dbReference type="EMBL" id="JAVIIS010000053">
    <property type="protein sequence ID" value="MDX8443097.1"/>
    <property type="molecule type" value="Genomic_DNA"/>
</dbReference>
<keyword evidence="6" id="KW-0862">Zinc</keyword>
<feature type="domain" description="YrdC-like" evidence="11">
    <location>
        <begin position="215"/>
        <end position="400"/>
    </location>
</feature>
<comment type="similarity">
    <text evidence="2 8">Belongs to the carbamoyltransferase HypF family.</text>
</comment>
<dbReference type="Gene3D" id="3.90.870.50">
    <property type="match status" value="1"/>
</dbReference>
<dbReference type="InterPro" id="IPR004421">
    <property type="entry name" value="Carbamoyltransferase_HypF"/>
</dbReference>
<comment type="catalytic activity">
    <reaction evidence="9">
        <text>an acyl phosphate + H2O = a carboxylate + phosphate + H(+)</text>
        <dbReference type="Rhea" id="RHEA:14965"/>
        <dbReference type="ChEBI" id="CHEBI:15377"/>
        <dbReference type="ChEBI" id="CHEBI:15378"/>
        <dbReference type="ChEBI" id="CHEBI:29067"/>
        <dbReference type="ChEBI" id="CHEBI:43474"/>
        <dbReference type="ChEBI" id="CHEBI:59918"/>
        <dbReference type="EC" id="3.6.1.7"/>
    </reaction>
</comment>
<dbReference type="InterPro" id="IPR041440">
    <property type="entry name" value="HypF_C"/>
</dbReference>
<dbReference type="PIRSF" id="PIRSF006256">
    <property type="entry name" value="CMPcnvr_hdrg_mat"/>
    <property type="match status" value="1"/>
</dbReference>
<dbReference type="PROSITE" id="PS51160">
    <property type="entry name" value="ACYLPHOSPHATASE_3"/>
    <property type="match status" value="1"/>
</dbReference>
<dbReference type="Pfam" id="PF01300">
    <property type="entry name" value="Sua5_yciO_yrdC"/>
    <property type="match status" value="1"/>
</dbReference>
<keyword evidence="9" id="KW-0378">Hydrolase</keyword>
<organism evidence="12 13">
    <name type="scientific">Mesorhizobium australafricanum</name>
    <dbReference type="NCBI Taxonomy" id="3072311"/>
    <lineage>
        <taxon>Bacteria</taxon>
        <taxon>Pseudomonadati</taxon>
        <taxon>Pseudomonadota</taxon>
        <taxon>Alphaproteobacteria</taxon>
        <taxon>Hyphomicrobiales</taxon>
        <taxon>Phyllobacteriaceae</taxon>
        <taxon>Mesorhizobium</taxon>
    </lineage>
</organism>
<dbReference type="Gene3D" id="3.30.420.360">
    <property type="match status" value="1"/>
</dbReference>
<dbReference type="InterPro" id="IPR017968">
    <property type="entry name" value="Acylphosphatase_CS"/>
</dbReference>
<dbReference type="GO" id="GO:0016874">
    <property type="term" value="F:ligase activity"/>
    <property type="evidence" value="ECO:0007669"/>
    <property type="project" value="UniProtKB-KW"/>
</dbReference>
<dbReference type="InterPro" id="IPR051060">
    <property type="entry name" value="Carbamoyltrans_HypF-like"/>
</dbReference>
<evidence type="ECO:0000256" key="4">
    <source>
        <dbReference type="ARBA" id="ARBA00022723"/>
    </source>
</evidence>
<protein>
    <recommendedName>
        <fullName evidence="8">Carbamoyltransferase HypF</fullName>
        <ecNumber evidence="8">6.2.-.-</ecNumber>
    </recommendedName>
</protein>
<dbReference type="PANTHER" id="PTHR42959">
    <property type="entry name" value="CARBAMOYLTRANSFERASE"/>
    <property type="match status" value="1"/>
</dbReference>
<dbReference type="PROSITE" id="PS51163">
    <property type="entry name" value="YRDC"/>
    <property type="match status" value="1"/>
</dbReference>
<dbReference type="PANTHER" id="PTHR42959:SF1">
    <property type="entry name" value="CARBAMOYLTRANSFERASE HYPF"/>
    <property type="match status" value="1"/>
</dbReference>
<keyword evidence="4" id="KW-0479">Metal-binding</keyword>
<dbReference type="InterPro" id="IPR017945">
    <property type="entry name" value="DHBP_synth_RibB-like_a/b_dom"/>
</dbReference>
<dbReference type="InterPro" id="IPR006070">
    <property type="entry name" value="Sua5-like_dom"/>
</dbReference>
<dbReference type="NCBIfam" id="TIGR00143">
    <property type="entry name" value="hypF"/>
    <property type="match status" value="1"/>
</dbReference>
<evidence type="ECO:0000256" key="3">
    <source>
        <dbReference type="ARBA" id="ARBA00022598"/>
    </source>
</evidence>
<dbReference type="Pfam" id="PF00708">
    <property type="entry name" value="Acylphosphatase"/>
    <property type="match status" value="1"/>
</dbReference>
<dbReference type="Gene3D" id="3.30.110.120">
    <property type="match status" value="1"/>
</dbReference>
<evidence type="ECO:0000256" key="7">
    <source>
        <dbReference type="ARBA" id="ARBA00048220"/>
    </source>
</evidence>
<evidence type="ECO:0000256" key="8">
    <source>
        <dbReference type="PIRNR" id="PIRNR006256"/>
    </source>
</evidence>
<evidence type="ECO:0000256" key="1">
    <source>
        <dbReference type="ARBA" id="ARBA00004711"/>
    </source>
</evidence>
<name>A0ABU4X457_9HYPH</name>
<dbReference type="Proteomes" id="UP001272097">
    <property type="component" value="Unassembled WGS sequence"/>
</dbReference>
<comment type="caution">
    <text evidence="12">The sequence shown here is derived from an EMBL/GenBank/DDBJ whole genome shotgun (WGS) entry which is preliminary data.</text>
</comment>
<dbReference type="InterPro" id="IPR011125">
    <property type="entry name" value="Znf_HypF"/>
</dbReference>
<proteinExistence type="inferred from homology"/>
<dbReference type="PROSITE" id="PS00150">
    <property type="entry name" value="ACYLPHOSPHATASE_1"/>
    <property type="match status" value="1"/>
</dbReference>
<comment type="pathway">
    <text evidence="1 8">Protein modification; [NiFe] hydrogenase maturation.</text>
</comment>
<reference evidence="12 13" key="1">
    <citation type="submission" date="2023-08" db="EMBL/GenBank/DDBJ databases">
        <title>Implementing the SeqCode for naming new Mesorhizobium species isolated from Vachellia karroo root nodules.</title>
        <authorList>
            <person name="Van Lill M."/>
        </authorList>
    </citation>
    <scope>NUCLEOTIDE SEQUENCE [LARGE SCALE GENOMIC DNA]</scope>
    <source>
        <strain evidence="12 13">VK3E</strain>
    </source>
</reference>
<feature type="active site" evidence="9">
    <location>
        <position position="30"/>
    </location>
</feature>
<keyword evidence="5" id="KW-0863">Zinc-finger</keyword>
<comment type="function">
    <text evidence="8">Involved in the maturation of [NiFe] hydrogenases. Along with HypE, it catalyzes the synthesis of the CN ligands of the active site iron of [NiFe]-hydrogenases. HypF functions as a carbamoyl transferase using carbamoylphosphate as a substrate and transferring the carboxamido moiety in an ATP-dependent reaction to the thiolate of the C-terminal cysteine of HypE yielding a protein-S-carboxamide.</text>
</comment>
<accession>A0ABU4X457</accession>
<dbReference type="Gene3D" id="3.30.420.40">
    <property type="match status" value="1"/>
</dbReference>
<dbReference type="Pfam" id="PF17788">
    <property type="entry name" value="HypF_C"/>
    <property type="match status" value="1"/>
</dbReference>
<evidence type="ECO:0000256" key="2">
    <source>
        <dbReference type="ARBA" id="ARBA00008097"/>
    </source>
</evidence>
<dbReference type="Pfam" id="PF07503">
    <property type="entry name" value="zf-HYPF"/>
    <property type="match status" value="2"/>
</dbReference>
<dbReference type="Pfam" id="PF22521">
    <property type="entry name" value="HypF_C_2"/>
    <property type="match status" value="1"/>
</dbReference>
<dbReference type="SUPFAM" id="SSF55821">
    <property type="entry name" value="YrdC/RibB"/>
    <property type="match status" value="1"/>
</dbReference>
<evidence type="ECO:0000259" key="10">
    <source>
        <dbReference type="PROSITE" id="PS51160"/>
    </source>
</evidence>
<evidence type="ECO:0000313" key="12">
    <source>
        <dbReference type="EMBL" id="MDX8443097.1"/>
    </source>
</evidence>
<evidence type="ECO:0000259" key="11">
    <source>
        <dbReference type="PROSITE" id="PS51163"/>
    </source>
</evidence>
<dbReference type="InterPro" id="IPR055128">
    <property type="entry name" value="HypF_C_2"/>
</dbReference>
<sequence length="818" mass="88710">MTALRARQAADRHESVQIRVRGRVQGVGFRPTVWRFAQEALLDGEVLNDGEGVLIRVRGPREDIARLVERLRGEPPPLAAIEAIEVAPFVGWLDEGFRIIASTTGEARTEISPDAGICAACAAELLDPFARRYRYPFTNCTHCGPRLTIVKGVPYDRASTTMAPFPFCADCAAEYADPADRRFHAEPIACHACGPKARLIRFDGRAVSYEQHSMLDDVDAAMSLMQKGEIVAIKALGGYQLACDATRADVVDRLRQLKRRERKPFALMARDMDVIRKYCAVSPGEEQALRSAAAPIVLLAASAPLRLPESVAPGMATYGFMLPSTPLHVLLFRRMTRPVVMTSGNLSEEPQVTDDAEAASKLGAISSFALIHDREIANRVDDSVVHLAAGKVRMLRRARGYAPASIRLPRGFESAPQILAFGPQMKATFCIVKDGRAVLSQHQGDLEDAATFDDYSKNLSLFRDLFDHRPDALACDRHPEYVPSKLARESAHSQALPLFEVQHHHAHIAACLVENDRPLDAPAVLGIALDGLGLGAAGEIWGGEFMLADYRDFDRLGTFKPVAMPGGAQASREPWRNLYAHLMAEMSWARLAMNFSELEVFQLLAGKPRATLDAMIKGGVSSAPASSCGRLFDAVAAALGICFERQAYEGEAAMRLEAIVCPKAMAVEGDELAYPLTIPNLKDSGLPYIEPLAMWNALLGDLILQTPAGGMAARFHKGLAKTLAAMTLKLSRLDDEAGARFDTVVLSGGCFQNRILLEETLRRLEEMDFKVLTHAEVPAGDGGVALGQAAIAAAHSMVAGKIRPEGGSPCASVFRDGS</sequence>
<feature type="domain" description="Acylphosphatase-like" evidence="10">
    <location>
        <begin position="15"/>
        <end position="101"/>
    </location>
</feature>
<dbReference type="RefSeq" id="WP_320217094.1">
    <property type="nucleotide sequence ID" value="NZ_JAVIIS010000053.1"/>
</dbReference>
<evidence type="ECO:0000313" key="13">
    <source>
        <dbReference type="Proteomes" id="UP001272097"/>
    </source>
</evidence>
<comment type="catalytic activity">
    <reaction evidence="7 8">
        <text>C-terminal L-cysteinyl-[HypE protein] + carbamoyl phosphate + ATP + H2O = C-terminal S-carboxamide-L-cysteinyl-[HypE protein] + AMP + phosphate + diphosphate + H(+)</text>
        <dbReference type="Rhea" id="RHEA:55636"/>
        <dbReference type="Rhea" id="RHEA-COMP:14247"/>
        <dbReference type="Rhea" id="RHEA-COMP:14392"/>
        <dbReference type="ChEBI" id="CHEBI:15377"/>
        <dbReference type="ChEBI" id="CHEBI:15378"/>
        <dbReference type="ChEBI" id="CHEBI:30616"/>
        <dbReference type="ChEBI" id="CHEBI:33019"/>
        <dbReference type="ChEBI" id="CHEBI:43474"/>
        <dbReference type="ChEBI" id="CHEBI:58228"/>
        <dbReference type="ChEBI" id="CHEBI:76913"/>
        <dbReference type="ChEBI" id="CHEBI:139126"/>
        <dbReference type="ChEBI" id="CHEBI:456215"/>
    </reaction>
</comment>
<evidence type="ECO:0000256" key="9">
    <source>
        <dbReference type="PROSITE-ProRule" id="PRU00520"/>
    </source>
</evidence>
<dbReference type="EC" id="6.2.-.-" evidence="8"/>
<dbReference type="InterPro" id="IPR001792">
    <property type="entry name" value="Acylphosphatase-like_dom"/>
</dbReference>
<evidence type="ECO:0000256" key="5">
    <source>
        <dbReference type="ARBA" id="ARBA00022771"/>
    </source>
</evidence>
<keyword evidence="13" id="KW-1185">Reference proteome</keyword>
<dbReference type="InterPro" id="IPR036046">
    <property type="entry name" value="Acylphosphatase-like_dom_sf"/>
</dbReference>
<keyword evidence="3 12" id="KW-0436">Ligase</keyword>
<gene>
    <name evidence="12" type="primary">hypF</name>
    <name evidence="12" type="ORF">RFM51_26350</name>
</gene>
<evidence type="ECO:0000256" key="6">
    <source>
        <dbReference type="ARBA" id="ARBA00022833"/>
    </source>
</evidence>
<dbReference type="SUPFAM" id="SSF54975">
    <property type="entry name" value="Acylphosphatase/BLUF domain-like"/>
    <property type="match status" value="1"/>
</dbReference>